<organism evidence="1 2">
    <name type="scientific">Thermanaerosceptrum fracticalcis</name>
    <dbReference type="NCBI Taxonomy" id="1712410"/>
    <lineage>
        <taxon>Bacteria</taxon>
        <taxon>Bacillati</taxon>
        <taxon>Bacillota</taxon>
        <taxon>Clostridia</taxon>
        <taxon>Eubacteriales</taxon>
        <taxon>Peptococcaceae</taxon>
        <taxon>Thermanaerosceptrum</taxon>
    </lineage>
</organism>
<evidence type="ECO:0000313" key="2">
    <source>
        <dbReference type="Proteomes" id="UP000515847"/>
    </source>
</evidence>
<dbReference type="EMBL" id="CP045798">
    <property type="protein sequence ID" value="QNB47528.1"/>
    <property type="molecule type" value="Genomic_DNA"/>
</dbReference>
<name>A0A7G6E624_THEFR</name>
<dbReference type="RefSeq" id="WP_034423776.1">
    <property type="nucleotide sequence ID" value="NZ_CP045798.1"/>
</dbReference>
<dbReference type="InterPro" id="IPR021637">
    <property type="entry name" value="DUF3243"/>
</dbReference>
<keyword evidence="2" id="KW-1185">Reference proteome</keyword>
<dbReference type="Pfam" id="PF11588">
    <property type="entry name" value="DUF3243"/>
    <property type="match status" value="1"/>
</dbReference>
<dbReference type="Gene3D" id="1.10.760.20">
    <property type="entry name" value="Protein of unknown function DUF3243"/>
    <property type="match status" value="1"/>
</dbReference>
<proteinExistence type="predicted"/>
<gene>
    <name evidence="1" type="ORF">BR63_15315</name>
</gene>
<dbReference type="InterPro" id="IPR038292">
    <property type="entry name" value="YmfJ/YflH_sf"/>
</dbReference>
<dbReference type="AlphaFoldDB" id="A0A7G6E624"/>
<reference evidence="1 2" key="1">
    <citation type="journal article" date="2019" name="Front. Microbiol.">
        <title>Thermoanaerosceptrum fracticalcis gen. nov. sp. nov., a Novel Fumarate-Fermenting Microorganism From a Deep Fractured Carbonate Aquifer of the US Great Basin.</title>
        <authorList>
            <person name="Hamilton-Brehm S.D."/>
            <person name="Stewart L.E."/>
            <person name="Zavarin M."/>
            <person name="Caldwell M."/>
            <person name="Lawson P.A."/>
            <person name="Onstott T.C."/>
            <person name="Grzymski J."/>
            <person name="Neveux I."/>
            <person name="Lollar B.S."/>
            <person name="Russell C.E."/>
            <person name="Moser D.P."/>
        </authorList>
    </citation>
    <scope>NUCLEOTIDE SEQUENCE [LARGE SCALE GENOMIC DNA]</scope>
    <source>
        <strain evidence="1 2">DRI-13</strain>
    </source>
</reference>
<sequence>MEKGYLEDFPHELAETIRDGQKHGVSDELMVKGMISLGNLMQKFVKPDTPEEALMKEMWDEATPEEKEMIAGLVLRIGKKRIH</sequence>
<dbReference type="OrthoDB" id="2382009at2"/>
<accession>A0A7G6E624</accession>
<protein>
    <submittedName>
        <fullName evidence="1">DUF3243 family protein</fullName>
    </submittedName>
</protein>
<dbReference type="KEGG" id="tfr:BR63_15315"/>
<evidence type="ECO:0000313" key="1">
    <source>
        <dbReference type="EMBL" id="QNB47528.1"/>
    </source>
</evidence>
<dbReference type="Proteomes" id="UP000515847">
    <property type="component" value="Chromosome"/>
</dbReference>